<feature type="region of interest" description="Disordered" evidence="1">
    <location>
        <begin position="235"/>
        <end position="256"/>
    </location>
</feature>
<dbReference type="Proteomes" id="UP000193200">
    <property type="component" value="Unassembled WGS sequence"/>
</dbReference>
<proteinExistence type="predicted"/>
<organism evidence="2 3">
    <name type="scientific">Oceanibacterium hippocampi</name>
    <dbReference type="NCBI Taxonomy" id="745714"/>
    <lineage>
        <taxon>Bacteria</taxon>
        <taxon>Pseudomonadati</taxon>
        <taxon>Pseudomonadota</taxon>
        <taxon>Alphaproteobacteria</taxon>
        <taxon>Sneathiellales</taxon>
        <taxon>Sneathiellaceae</taxon>
        <taxon>Oceanibacterium</taxon>
    </lineage>
</organism>
<sequence>MSRKRDSSGFGGSVGNGRRSVLVLGIALGLACGLGPSMTPAAASTNMNKPAIGSQYDFQCTASGGETRSLQWDVLAEDGDIITIGERTRDQSFWRELPYYLIGSTVALRRTAAQGRREMTFELGGFFSSGDFGGLRTLTVGQKFAAPVPERANGLPVLDWKYSFQVEKAGRVDHAPVGEVEVYVILEQRERGPYKSASRIIYAPAIGAPIAFNYVDNLGLEERCDLGAYRKPGEAAPRMKLDDMDKGAPPEPLPQS</sequence>
<protein>
    <recommendedName>
        <fullName evidence="4">DUF3108 domain-containing protein</fullName>
    </recommendedName>
</protein>
<dbReference type="EMBL" id="FWFR01000001">
    <property type="protein sequence ID" value="SLN34038.1"/>
    <property type="molecule type" value="Genomic_DNA"/>
</dbReference>
<evidence type="ECO:0008006" key="4">
    <source>
        <dbReference type="Google" id="ProtNLM"/>
    </source>
</evidence>
<feature type="compositionally biased region" description="Basic and acidic residues" evidence="1">
    <location>
        <begin position="235"/>
        <end position="248"/>
    </location>
</feature>
<evidence type="ECO:0000313" key="3">
    <source>
        <dbReference type="Proteomes" id="UP000193200"/>
    </source>
</evidence>
<accession>A0A1Y5S798</accession>
<name>A0A1Y5S798_9PROT</name>
<keyword evidence="3" id="KW-1185">Reference proteome</keyword>
<dbReference type="PROSITE" id="PS51318">
    <property type="entry name" value="TAT"/>
    <property type="match status" value="1"/>
</dbReference>
<evidence type="ECO:0000313" key="2">
    <source>
        <dbReference type="EMBL" id="SLN34038.1"/>
    </source>
</evidence>
<dbReference type="AlphaFoldDB" id="A0A1Y5S798"/>
<reference evidence="2 3" key="1">
    <citation type="submission" date="2017-03" db="EMBL/GenBank/DDBJ databases">
        <authorList>
            <person name="Afonso C.L."/>
            <person name="Miller P.J."/>
            <person name="Scott M.A."/>
            <person name="Spackman E."/>
            <person name="Goraichik I."/>
            <person name="Dimitrov K.M."/>
            <person name="Suarez D.L."/>
            <person name="Swayne D.E."/>
        </authorList>
    </citation>
    <scope>NUCLEOTIDE SEQUENCE [LARGE SCALE GENOMIC DNA]</scope>
    <source>
        <strain evidence="2 3">CECT 7691</strain>
    </source>
</reference>
<dbReference type="InterPro" id="IPR006311">
    <property type="entry name" value="TAT_signal"/>
</dbReference>
<dbReference type="RefSeq" id="WP_139839555.1">
    <property type="nucleotide sequence ID" value="NZ_FWFR01000001.1"/>
</dbReference>
<gene>
    <name evidence="2" type="ORF">OCH7691_01321</name>
</gene>
<dbReference type="PROSITE" id="PS51257">
    <property type="entry name" value="PROKAR_LIPOPROTEIN"/>
    <property type="match status" value="1"/>
</dbReference>
<dbReference type="InParanoid" id="A0A1Y5S798"/>
<evidence type="ECO:0000256" key="1">
    <source>
        <dbReference type="SAM" id="MobiDB-lite"/>
    </source>
</evidence>